<dbReference type="InterPro" id="IPR036291">
    <property type="entry name" value="NAD(P)-bd_dom_sf"/>
</dbReference>
<sequence length="268" mass="29158">MKEFKNKVAVITGAGSGIGFALAERCAKEGMKVVLADIDEKFLKSAGRKLKRIGATFTKILTDVSKASDVEALAKKTLDTYGEINLLINNAGIGNTKYTWNYTLKDWEWQLGVNLWGVIHGVRIFTPIMLKQGGECHIVNVSSMEGLASGSGPGGAIYGVSKHGVVSLTETLRTDLKLKGSDLKVSVVCPGFVNTKIFLGDIHRPKEFLNPSGDAVESTRGEDYLAQYATNIDDVLKQTSLMPSNEAADIIFQGIKDEKLYIFTHKDP</sequence>
<dbReference type="FunFam" id="3.40.50.720:FF:000084">
    <property type="entry name" value="Short-chain dehydrogenase reductase"/>
    <property type="match status" value="1"/>
</dbReference>
<organism evidence="3">
    <name type="scientific">marine sediment metagenome</name>
    <dbReference type="NCBI Taxonomy" id="412755"/>
    <lineage>
        <taxon>unclassified sequences</taxon>
        <taxon>metagenomes</taxon>
        <taxon>ecological metagenomes</taxon>
    </lineage>
</organism>
<feature type="non-terminal residue" evidence="3">
    <location>
        <position position="268"/>
    </location>
</feature>
<dbReference type="InterPro" id="IPR002347">
    <property type="entry name" value="SDR_fam"/>
</dbReference>
<proteinExistence type="inferred from homology"/>
<dbReference type="GO" id="GO:0016491">
    <property type="term" value="F:oxidoreductase activity"/>
    <property type="evidence" value="ECO:0007669"/>
    <property type="project" value="UniProtKB-KW"/>
</dbReference>
<evidence type="ECO:0000256" key="1">
    <source>
        <dbReference type="ARBA" id="ARBA00006484"/>
    </source>
</evidence>
<dbReference type="PRINTS" id="PR00080">
    <property type="entry name" value="SDRFAMILY"/>
</dbReference>
<dbReference type="Gene3D" id="3.40.50.720">
    <property type="entry name" value="NAD(P)-binding Rossmann-like Domain"/>
    <property type="match status" value="1"/>
</dbReference>
<evidence type="ECO:0000313" key="3">
    <source>
        <dbReference type="EMBL" id="KKM16572.1"/>
    </source>
</evidence>
<dbReference type="AlphaFoldDB" id="A0A0F9HN62"/>
<gene>
    <name evidence="3" type="ORF">LCGC14_1684470</name>
</gene>
<dbReference type="EMBL" id="LAZR01014644">
    <property type="protein sequence ID" value="KKM16572.1"/>
    <property type="molecule type" value="Genomic_DNA"/>
</dbReference>
<reference evidence="3" key="1">
    <citation type="journal article" date="2015" name="Nature">
        <title>Complex archaea that bridge the gap between prokaryotes and eukaryotes.</title>
        <authorList>
            <person name="Spang A."/>
            <person name="Saw J.H."/>
            <person name="Jorgensen S.L."/>
            <person name="Zaremba-Niedzwiedzka K."/>
            <person name="Martijn J."/>
            <person name="Lind A.E."/>
            <person name="van Eijk R."/>
            <person name="Schleper C."/>
            <person name="Guy L."/>
            <person name="Ettema T.J."/>
        </authorList>
    </citation>
    <scope>NUCLEOTIDE SEQUENCE</scope>
</reference>
<keyword evidence="2" id="KW-0560">Oxidoreductase</keyword>
<dbReference type="CDD" id="cd05233">
    <property type="entry name" value="SDR_c"/>
    <property type="match status" value="1"/>
</dbReference>
<protein>
    <recommendedName>
        <fullName evidence="4">SDR family NAD(P)-dependent oxidoreductase</fullName>
    </recommendedName>
</protein>
<evidence type="ECO:0008006" key="4">
    <source>
        <dbReference type="Google" id="ProtNLM"/>
    </source>
</evidence>
<dbReference type="SUPFAM" id="SSF51735">
    <property type="entry name" value="NAD(P)-binding Rossmann-fold domains"/>
    <property type="match status" value="1"/>
</dbReference>
<accession>A0A0F9HN62</accession>
<dbReference type="PRINTS" id="PR00081">
    <property type="entry name" value="GDHRDH"/>
</dbReference>
<evidence type="ECO:0000256" key="2">
    <source>
        <dbReference type="ARBA" id="ARBA00023002"/>
    </source>
</evidence>
<dbReference type="Pfam" id="PF00106">
    <property type="entry name" value="adh_short"/>
    <property type="match status" value="1"/>
</dbReference>
<comment type="similarity">
    <text evidence="1">Belongs to the short-chain dehydrogenases/reductases (SDR) family.</text>
</comment>
<dbReference type="PANTHER" id="PTHR43391">
    <property type="entry name" value="RETINOL DEHYDROGENASE-RELATED"/>
    <property type="match status" value="1"/>
</dbReference>
<comment type="caution">
    <text evidence="3">The sequence shown here is derived from an EMBL/GenBank/DDBJ whole genome shotgun (WGS) entry which is preliminary data.</text>
</comment>
<name>A0A0F9HN62_9ZZZZ</name>
<dbReference type="PANTHER" id="PTHR43391:SF82">
    <property type="entry name" value="OXIDOREDUCTASE SADH-RELATED"/>
    <property type="match status" value="1"/>
</dbReference>